<accession>A0ABS7TFG8</accession>
<evidence type="ECO:0000256" key="1">
    <source>
        <dbReference type="SAM" id="Phobius"/>
    </source>
</evidence>
<reference evidence="2" key="1">
    <citation type="submission" date="2021-09" db="EMBL/GenBank/DDBJ databases">
        <authorList>
            <person name="Wu T."/>
            <person name="Guo S.Z."/>
        </authorList>
    </citation>
    <scope>NUCLEOTIDE SEQUENCE</scope>
    <source>
        <strain evidence="2">RSS-23</strain>
    </source>
</reference>
<keyword evidence="1" id="KW-1133">Transmembrane helix</keyword>
<keyword evidence="3" id="KW-1185">Reference proteome</keyword>
<evidence type="ECO:0000313" key="3">
    <source>
        <dbReference type="Proteomes" id="UP001430290"/>
    </source>
</evidence>
<name>A0ABS7TFG8_9GAMM</name>
<dbReference type="Proteomes" id="UP001430290">
    <property type="component" value="Unassembled WGS sequence"/>
</dbReference>
<evidence type="ECO:0000313" key="2">
    <source>
        <dbReference type="EMBL" id="MBZ4186604.1"/>
    </source>
</evidence>
<dbReference type="RefSeq" id="WP_223629280.1">
    <property type="nucleotide sequence ID" value="NZ_JAIQDJ010000005.1"/>
</dbReference>
<sequence>MFQCDWRPSRLLAGALLGLVLLAPMAVLASDLSGWQTWPLALFAGGWGLLDARRYWQRRIRHVSISGGNAPAVCDDEPLLDLQLHVRGPLVFLHWRNRAGCTQRLVWAPDTLSDSQRRELRLAIQQRAAATMPASMAG</sequence>
<keyword evidence="1" id="KW-0812">Transmembrane</keyword>
<organism evidence="2 3">
    <name type="scientific">Thermomonas beijingensis</name>
    <dbReference type="NCBI Taxonomy" id="2872701"/>
    <lineage>
        <taxon>Bacteria</taxon>
        <taxon>Pseudomonadati</taxon>
        <taxon>Pseudomonadota</taxon>
        <taxon>Gammaproteobacteria</taxon>
        <taxon>Lysobacterales</taxon>
        <taxon>Lysobacteraceae</taxon>
        <taxon>Thermomonas</taxon>
    </lineage>
</organism>
<protein>
    <recommendedName>
        <fullName evidence="4">Toxin CptA</fullName>
    </recommendedName>
</protein>
<proteinExistence type="predicted"/>
<keyword evidence="1" id="KW-0472">Membrane</keyword>
<comment type="caution">
    <text evidence="2">The sequence shown here is derived from an EMBL/GenBank/DDBJ whole genome shotgun (WGS) entry which is preliminary data.</text>
</comment>
<evidence type="ECO:0008006" key="4">
    <source>
        <dbReference type="Google" id="ProtNLM"/>
    </source>
</evidence>
<gene>
    <name evidence="2" type="ORF">K7B09_09750</name>
</gene>
<dbReference type="EMBL" id="JAIQDJ010000005">
    <property type="protein sequence ID" value="MBZ4186604.1"/>
    <property type="molecule type" value="Genomic_DNA"/>
</dbReference>
<feature type="transmembrane region" description="Helical" evidence="1">
    <location>
        <begin position="39"/>
        <end position="56"/>
    </location>
</feature>